<sequence>MKLIQDLPEIFEEFGEKKREAFLEIKEYKDKGIPVIGMYCAYFPTELAMAVGAIPVGLCSFANETIPAAERDLPKSMCPLVKSSYGFAISDRCPFFHFADLVIGETTCDGKKKMYELMSEFKPVHVMELPNSQSERGLAFWKNEIIRTKEYFEEFFHKVITEEMIRDAVHLNNQIRMSLKSLCELMKLDPAPVLGEDIQKMVQGSKYRFDFATTPAIVKEVRERILREYEEGKHLGKRPRILVTGCPIGGDSLKVIRAIENNGGVVVAIENCSGVRTLANPVEEDTDDIYEAIARKYLSTGCSIMTPNDNRIDLIGEIIDEYHVDGVVEMILTGCHSTGAESIYIRKFVTEEKHLPYMAIDTDYSTADQAQISTRLEAFLEMIQPGEESRVDINYCYKIVLNGITQKKTAKEILEETWKYTGIPLGIRVDIEGSEEWFGTEKETIDKREEQRLERAFPEGGGAVMAIVPEEVRKEDVTKLLEILVRSYSMKMQAKRTDEKEIPDFLWIIAEESKDAAYIEKELMKEKENLSDVKVHYYEGNEIFISGIQGKEVRKNVITICKRCMETAEERILIGNGFQDLNQKEENRKLQQYVFEIAKRKNSRESVLLVENYYHELAVSYISDRLGEDSLYLDELEKIKEEDRNKGRELYETLYWYLRMKRNVAQTAAKLKIHRNTLLPRIARINELMDLDDKDGLECERILMTMEIEKRKIADA</sequence>
<keyword evidence="3" id="KW-0408">Iron</keyword>
<comment type="caution">
    <text evidence="5">The sequence shown here is derived from an EMBL/GenBank/DDBJ whole genome shotgun (WGS) entry which is preliminary data.</text>
</comment>
<comment type="cofactor">
    <cofactor evidence="1">
        <name>[4Fe-4S] cluster</name>
        <dbReference type="ChEBI" id="CHEBI:49883"/>
    </cofactor>
</comment>
<proteinExistence type="inferred from homology"/>
<evidence type="ECO:0000256" key="2">
    <source>
        <dbReference type="ARBA" id="ARBA00005806"/>
    </source>
</evidence>
<dbReference type="InterPro" id="IPR010327">
    <property type="entry name" value="FldB/FldC_alpha/beta"/>
</dbReference>
<evidence type="ECO:0000313" key="6">
    <source>
        <dbReference type="Proteomes" id="UP000284112"/>
    </source>
</evidence>
<dbReference type="GO" id="GO:0051536">
    <property type="term" value="F:iron-sulfur cluster binding"/>
    <property type="evidence" value="ECO:0007669"/>
    <property type="project" value="UniProtKB-KW"/>
</dbReference>
<dbReference type="Proteomes" id="UP000284112">
    <property type="component" value="Unassembled WGS sequence"/>
</dbReference>
<dbReference type="Gene3D" id="1.20.1270.370">
    <property type="match status" value="1"/>
</dbReference>
<protein>
    <recommendedName>
        <fullName evidence="4">PucR C-terminal helix-turn-helix domain-containing protein</fullName>
    </recommendedName>
</protein>
<dbReference type="RefSeq" id="WP_118310194.1">
    <property type="nucleotide sequence ID" value="NZ_QRHW01000036.1"/>
</dbReference>
<dbReference type="AlphaFoldDB" id="A0A414RYG8"/>
<keyword evidence="3" id="KW-0411">Iron-sulfur</keyword>
<keyword evidence="3" id="KW-0479">Metal-binding</keyword>
<dbReference type="Gene3D" id="3.40.50.11890">
    <property type="match status" value="1"/>
</dbReference>
<dbReference type="InterPro" id="IPR025736">
    <property type="entry name" value="PucR_C-HTH_dom"/>
</dbReference>
<evidence type="ECO:0000256" key="3">
    <source>
        <dbReference type="ARBA" id="ARBA00023014"/>
    </source>
</evidence>
<dbReference type="EMBL" id="QRHW01000036">
    <property type="protein sequence ID" value="RHG04151.1"/>
    <property type="molecule type" value="Genomic_DNA"/>
</dbReference>
<comment type="similarity">
    <text evidence="2">Belongs to the FldB/FldC dehydratase alpha/beta subunit family.</text>
</comment>
<dbReference type="InterPro" id="IPR047678">
    <property type="entry name" value="YjiM-like"/>
</dbReference>
<feature type="domain" description="PucR C-terminal helix-turn-helix" evidence="4">
    <location>
        <begin position="650"/>
        <end position="697"/>
    </location>
</feature>
<dbReference type="Pfam" id="PF13556">
    <property type="entry name" value="HTH_30"/>
    <property type="match status" value="1"/>
</dbReference>
<dbReference type="Pfam" id="PF06050">
    <property type="entry name" value="HGD-D"/>
    <property type="match status" value="1"/>
</dbReference>
<evidence type="ECO:0000313" key="5">
    <source>
        <dbReference type="EMBL" id="RHG04151.1"/>
    </source>
</evidence>
<evidence type="ECO:0000256" key="1">
    <source>
        <dbReference type="ARBA" id="ARBA00001966"/>
    </source>
</evidence>
<reference evidence="5 6" key="1">
    <citation type="submission" date="2018-08" db="EMBL/GenBank/DDBJ databases">
        <title>A genome reference for cultivated species of the human gut microbiota.</title>
        <authorList>
            <person name="Zou Y."/>
            <person name="Xue W."/>
            <person name="Luo G."/>
        </authorList>
    </citation>
    <scope>NUCLEOTIDE SEQUENCE [LARGE SCALE GENOMIC DNA]</scope>
    <source>
        <strain evidence="5 6">AM23-13</strain>
    </source>
</reference>
<dbReference type="NCBIfam" id="NF040772">
    <property type="entry name" value="double_cubane"/>
    <property type="match status" value="1"/>
</dbReference>
<accession>A0A414RYG8</accession>
<dbReference type="Gene3D" id="3.40.50.11900">
    <property type="match status" value="1"/>
</dbReference>
<dbReference type="GO" id="GO:0016836">
    <property type="term" value="F:hydro-lyase activity"/>
    <property type="evidence" value="ECO:0007669"/>
    <property type="project" value="UniProtKB-ARBA"/>
</dbReference>
<dbReference type="PANTHER" id="PTHR30548:SF6">
    <property type="entry name" value="DEHYDRATASE SUBUNIT YJIM-RELATED"/>
    <property type="match status" value="1"/>
</dbReference>
<dbReference type="InterPro" id="IPR042070">
    <property type="entry name" value="PucR_C-HTH_sf"/>
</dbReference>
<gene>
    <name evidence="5" type="ORF">DW641_14275</name>
</gene>
<evidence type="ECO:0000259" key="4">
    <source>
        <dbReference type="Pfam" id="PF13556"/>
    </source>
</evidence>
<organism evidence="5 6">
    <name type="scientific">Dorea longicatena</name>
    <dbReference type="NCBI Taxonomy" id="88431"/>
    <lineage>
        <taxon>Bacteria</taxon>
        <taxon>Bacillati</taxon>
        <taxon>Bacillota</taxon>
        <taxon>Clostridia</taxon>
        <taxon>Lachnospirales</taxon>
        <taxon>Lachnospiraceae</taxon>
        <taxon>Dorea</taxon>
    </lineage>
</organism>
<dbReference type="PANTHER" id="PTHR30548">
    <property type="entry name" value="2-HYDROXYGLUTARYL-COA DEHYDRATASE, D-COMPONENT-RELATED"/>
    <property type="match status" value="1"/>
</dbReference>
<dbReference type="Gene3D" id="1.10.10.2840">
    <property type="entry name" value="PucR C-terminal helix-turn-helix domain"/>
    <property type="match status" value="1"/>
</dbReference>
<name>A0A414RYG8_9FIRM</name>